<evidence type="ECO:0000256" key="1">
    <source>
        <dbReference type="ARBA" id="ARBA00004496"/>
    </source>
</evidence>
<evidence type="ECO:0000256" key="2">
    <source>
        <dbReference type="ARBA" id="ARBA00022490"/>
    </source>
</evidence>
<proteinExistence type="inferred from homology"/>
<evidence type="ECO:0000256" key="4">
    <source>
        <dbReference type="ARBA" id="ARBA00022829"/>
    </source>
</evidence>
<evidence type="ECO:0000313" key="13">
    <source>
        <dbReference type="Proteomes" id="UP000463939"/>
    </source>
</evidence>
<dbReference type="GO" id="GO:0007059">
    <property type="term" value="P:chromosome segregation"/>
    <property type="evidence" value="ECO:0007669"/>
    <property type="project" value="UniProtKB-UniRule"/>
</dbReference>
<feature type="domain" description="Core-binding (CB)" evidence="11">
    <location>
        <begin position="1"/>
        <end position="83"/>
    </location>
</feature>
<evidence type="ECO:0000259" key="10">
    <source>
        <dbReference type="PROSITE" id="PS51898"/>
    </source>
</evidence>
<dbReference type="PANTHER" id="PTHR30349">
    <property type="entry name" value="PHAGE INTEGRASE-RELATED"/>
    <property type="match status" value="1"/>
</dbReference>
<accession>A0A809SFT4</accession>
<feature type="domain" description="Tyr recombinase" evidence="10">
    <location>
        <begin position="104"/>
        <end position="280"/>
    </location>
</feature>
<keyword evidence="7 9" id="KW-0233">DNA recombination</keyword>
<keyword evidence="3 9" id="KW-0132">Cell division</keyword>
<keyword evidence="4 9" id="KW-0159">Chromosome partition</keyword>
<dbReference type="Pfam" id="PF00589">
    <property type="entry name" value="Phage_integrase"/>
    <property type="match status" value="1"/>
</dbReference>
<dbReference type="InterPro" id="IPR004107">
    <property type="entry name" value="Integrase_SAM-like_N"/>
</dbReference>
<dbReference type="GO" id="GO:0051301">
    <property type="term" value="P:cell division"/>
    <property type="evidence" value="ECO:0007669"/>
    <property type="project" value="UniProtKB-KW"/>
</dbReference>
<evidence type="ECO:0000259" key="11">
    <source>
        <dbReference type="PROSITE" id="PS51900"/>
    </source>
</evidence>
<evidence type="ECO:0000256" key="5">
    <source>
        <dbReference type="ARBA" id="ARBA00022908"/>
    </source>
</evidence>
<feature type="active site" evidence="9">
    <location>
        <position position="235"/>
    </location>
</feature>
<dbReference type="InterPro" id="IPR010998">
    <property type="entry name" value="Integrase_recombinase_N"/>
</dbReference>
<dbReference type="AlphaFoldDB" id="A0A809SFT4"/>
<dbReference type="PANTHER" id="PTHR30349:SF81">
    <property type="entry name" value="TYROSINE RECOMBINASE XERC"/>
    <property type="match status" value="1"/>
</dbReference>
<comment type="function">
    <text evidence="9">Site-specific tyrosine recombinase, which acts by catalyzing the cutting and rejoining of the recombining DNA molecules. The XerC-XerD complex is essential to convert dimers of the bacterial chromosome into monomers to permit their segregation at cell division. It also contributes to the segregational stability of plasmids.</text>
</comment>
<dbReference type="InterPro" id="IPR013762">
    <property type="entry name" value="Integrase-like_cat_sf"/>
</dbReference>
<feature type="active site" evidence="9">
    <location>
        <position position="167"/>
    </location>
</feature>
<comment type="subunit">
    <text evidence="9">Forms a cyclic heterotetrameric complex composed of two molecules of XerC and two molecules of XerD.</text>
</comment>
<dbReference type="SUPFAM" id="SSF56349">
    <property type="entry name" value="DNA breaking-rejoining enzymes"/>
    <property type="match status" value="1"/>
</dbReference>
<dbReference type="Pfam" id="PF02899">
    <property type="entry name" value="Phage_int_SAM_1"/>
    <property type="match status" value="1"/>
</dbReference>
<sequence>MNDQLLAAYLDYIGAERGLAALTLDNYQRDIKLLLLHLNSTTLEQALAHDIRRIVARLHAQGLSGKSLARILSSWRGFYRYLNLRHGYSNNPCDGLRAPKHRRALPHSLSVEQTQQLLETHTDDALDVRDSAMFELFYSSGLRLTELASLRMSQLDIAQAEIHIVGKGNKARIVPIGEVALIALQTWLEQRPSQTDAVFPGRNNTHLSQRAIALRLKRRAAIAGVNANVHPHVLRHAFASHLLQSSGDLRAVQELLGHASISTTQIYTQLDFQHLAMTYDQAHPRAKKRADNKKDG</sequence>
<feature type="active site" evidence="9">
    <location>
        <position position="258"/>
    </location>
</feature>
<evidence type="ECO:0000313" key="12">
    <source>
        <dbReference type="EMBL" id="BBO99319.1"/>
    </source>
</evidence>
<dbReference type="Gene3D" id="1.10.150.130">
    <property type="match status" value="1"/>
</dbReference>
<dbReference type="PROSITE" id="PS51898">
    <property type="entry name" value="TYR_RECOMBINASE"/>
    <property type="match status" value="1"/>
</dbReference>
<dbReference type="InterPro" id="IPR044068">
    <property type="entry name" value="CB"/>
</dbReference>
<name>A0A809SFT4_9PROT</name>
<keyword evidence="5 9" id="KW-0229">DNA integration</keyword>
<feature type="active site" evidence="9">
    <location>
        <position position="143"/>
    </location>
</feature>
<dbReference type="PROSITE" id="PS51900">
    <property type="entry name" value="CB"/>
    <property type="match status" value="1"/>
</dbReference>
<dbReference type="GO" id="GO:0003677">
    <property type="term" value="F:DNA binding"/>
    <property type="evidence" value="ECO:0007669"/>
    <property type="project" value="UniProtKB-UniRule"/>
</dbReference>
<keyword evidence="2 9" id="KW-0963">Cytoplasm</keyword>
<dbReference type="NCBIfam" id="NF001399">
    <property type="entry name" value="PRK00283.1"/>
    <property type="match status" value="1"/>
</dbReference>
<evidence type="ECO:0000256" key="7">
    <source>
        <dbReference type="ARBA" id="ARBA00023172"/>
    </source>
</evidence>
<comment type="similarity">
    <text evidence="9">Belongs to the 'phage' integrase family. XerC subfamily.</text>
</comment>
<evidence type="ECO:0000256" key="6">
    <source>
        <dbReference type="ARBA" id="ARBA00023125"/>
    </source>
</evidence>
<evidence type="ECO:0000256" key="8">
    <source>
        <dbReference type="ARBA" id="ARBA00023306"/>
    </source>
</evidence>
<dbReference type="GO" id="GO:0006313">
    <property type="term" value="P:DNA transposition"/>
    <property type="evidence" value="ECO:0007669"/>
    <property type="project" value="UniProtKB-UniRule"/>
</dbReference>
<dbReference type="GO" id="GO:0009037">
    <property type="term" value="F:tyrosine-based site-specific recombinase activity"/>
    <property type="evidence" value="ECO:0007669"/>
    <property type="project" value="UniProtKB-UniRule"/>
</dbReference>
<dbReference type="KEGG" id="sniv:SFSGTM_00280"/>
<keyword evidence="13" id="KW-1185">Reference proteome</keyword>
<reference evidence="13" key="1">
    <citation type="submission" date="2019-11" db="EMBL/GenBank/DDBJ databases">
        <title>Isolation and characterization of a novel species in the genus Sulfuriferula.</title>
        <authorList>
            <person name="Mochizuki J."/>
            <person name="Kojima H."/>
            <person name="Fukui M."/>
        </authorList>
    </citation>
    <scope>NUCLEOTIDE SEQUENCE [LARGE SCALE GENOMIC DNA]</scope>
    <source>
        <strain evidence="13">SGTM</strain>
    </source>
</reference>
<protein>
    <recommendedName>
        <fullName evidence="9">Tyrosine recombinase XerC</fullName>
    </recommendedName>
</protein>
<keyword evidence="6 9" id="KW-0238">DNA-binding</keyword>
<dbReference type="Proteomes" id="UP000463939">
    <property type="component" value="Chromosome"/>
</dbReference>
<evidence type="ECO:0000256" key="3">
    <source>
        <dbReference type="ARBA" id="ARBA00022618"/>
    </source>
</evidence>
<evidence type="ECO:0000256" key="9">
    <source>
        <dbReference type="HAMAP-Rule" id="MF_01808"/>
    </source>
</evidence>
<feature type="active site" evidence="9">
    <location>
        <position position="232"/>
    </location>
</feature>
<organism evidence="12 13">
    <name type="scientific">Sulfuriferula nivalis</name>
    <dbReference type="NCBI Taxonomy" id="2675298"/>
    <lineage>
        <taxon>Bacteria</taxon>
        <taxon>Pseudomonadati</taxon>
        <taxon>Pseudomonadota</taxon>
        <taxon>Betaproteobacteria</taxon>
        <taxon>Nitrosomonadales</taxon>
        <taxon>Sulfuricellaceae</taxon>
        <taxon>Sulfuriferula</taxon>
    </lineage>
</organism>
<dbReference type="GO" id="GO:0005737">
    <property type="term" value="C:cytoplasm"/>
    <property type="evidence" value="ECO:0007669"/>
    <property type="project" value="UniProtKB-SubCell"/>
</dbReference>
<dbReference type="CDD" id="cd00798">
    <property type="entry name" value="INT_XerDC_C"/>
    <property type="match status" value="1"/>
</dbReference>
<dbReference type="InterPro" id="IPR011010">
    <property type="entry name" value="DNA_brk_join_enz"/>
</dbReference>
<dbReference type="RefSeq" id="WP_162083387.1">
    <property type="nucleotide sequence ID" value="NZ_AP021881.1"/>
</dbReference>
<dbReference type="EMBL" id="AP021881">
    <property type="protein sequence ID" value="BBO99319.1"/>
    <property type="molecule type" value="Genomic_DNA"/>
</dbReference>
<dbReference type="HAMAP" id="MF_01808">
    <property type="entry name" value="Recomb_XerC_XerD"/>
    <property type="match status" value="1"/>
</dbReference>
<dbReference type="InterPro" id="IPR002104">
    <property type="entry name" value="Integrase_catalytic"/>
</dbReference>
<comment type="subcellular location">
    <subcellularLocation>
        <location evidence="1 9">Cytoplasm</location>
    </subcellularLocation>
</comment>
<dbReference type="InterPro" id="IPR050090">
    <property type="entry name" value="Tyrosine_recombinase_XerCD"/>
</dbReference>
<gene>
    <name evidence="9 12" type="primary">xerC</name>
    <name evidence="12" type="ORF">SFSGTM_00280</name>
</gene>
<dbReference type="InterPro" id="IPR023009">
    <property type="entry name" value="Tyrosine_recombinase_XerC/XerD"/>
</dbReference>
<feature type="active site" description="O-(3'-phospho-DNA)-tyrosine intermediate" evidence="9">
    <location>
        <position position="267"/>
    </location>
</feature>
<dbReference type="Gene3D" id="1.10.443.10">
    <property type="entry name" value="Intergrase catalytic core"/>
    <property type="match status" value="1"/>
</dbReference>
<keyword evidence="8 9" id="KW-0131">Cell cycle</keyword>